<dbReference type="AlphaFoldDB" id="A0A1T4T9W9"/>
<dbReference type="SUPFAM" id="SSF51110">
    <property type="entry name" value="alpha-D-mannose-specific plant lectins"/>
    <property type="match status" value="1"/>
</dbReference>
<dbReference type="Proteomes" id="UP000190367">
    <property type="component" value="Unassembled WGS sequence"/>
</dbReference>
<accession>A0A1T4T9W9</accession>
<dbReference type="CDD" id="cd00028">
    <property type="entry name" value="B_lectin"/>
    <property type="match status" value="1"/>
</dbReference>
<protein>
    <submittedName>
        <fullName evidence="2">D-mannose binding lectin</fullName>
    </submittedName>
</protein>
<name>A0A1T4T9W9_9BACT</name>
<gene>
    <name evidence="2" type="ORF">SAMN04488128_104232</name>
</gene>
<dbReference type="InterPro" id="IPR036426">
    <property type="entry name" value="Bulb-type_lectin_dom_sf"/>
</dbReference>
<dbReference type="STRING" id="634771.SAMN04488128_104232"/>
<sequence length="360" mass="39864">MDRLLPGQSLPVGGTLTAPNGKTTLILQGDGNLVLYRTGNIPRWASNTDGRQVDILEMQEDGNLVMYGPGHSYVWDSGTDRHYGAWLILQDDGNLVIYDANGHALWSSDTWIRQHSVPGFTPSTHAFHFNNSSFPSCPLFNLIPPIPFADIKIPIGNASNGVCGGMVFAVRDLFESNQLPPATKVSPCGGGLYNYLVDRFMASFNLPGGIATYMMLMNPALPDHETDMSKIGLAPRGRAWRMIKDEWPKMKRKLDSNQLVPLALVQTKSLNPFDLGKNHVVLVYGYELDGSDLSLKIYDPNHPDVDNATISLSIANPDHTTEVFRSHSTSKRIWCFFQPYYSFSRPTFIHAASAVGEEHP</sequence>
<evidence type="ECO:0000313" key="2">
    <source>
        <dbReference type="EMBL" id="SKA37177.1"/>
    </source>
</evidence>
<dbReference type="RefSeq" id="WP_078671588.1">
    <property type="nucleotide sequence ID" value="NZ_FUWZ01000004.1"/>
</dbReference>
<dbReference type="EMBL" id="FUWZ01000004">
    <property type="protein sequence ID" value="SKA37177.1"/>
    <property type="molecule type" value="Genomic_DNA"/>
</dbReference>
<organism evidence="2 3">
    <name type="scientific">Chitinophaga eiseniae</name>
    <dbReference type="NCBI Taxonomy" id="634771"/>
    <lineage>
        <taxon>Bacteria</taxon>
        <taxon>Pseudomonadati</taxon>
        <taxon>Bacteroidota</taxon>
        <taxon>Chitinophagia</taxon>
        <taxon>Chitinophagales</taxon>
        <taxon>Chitinophagaceae</taxon>
        <taxon>Chitinophaga</taxon>
    </lineage>
</organism>
<dbReference type="PROSITE" id="PS50927">
    <property type="entry name" value="BULB_LECTIN"/>
    <property type="match status" value="1"/>
</dbReference>
<dbReference type="SMART" id="SM00108">
    <property type="entry name" value="B_lectin"/>
    <property type="match status" value="1"/>
</dbReference>
<feature type="domain" description="Bulb-type lectin" evidence="1">
    <location>
        <begin position="1"/>
        <end position="110"/>
    </location>
</feature>
<dbReference type="OrthoDB" id="785995at2"/>
<reference evidence="3" key="1">
    <citation type="submission" date="2017-02" db="EMBL/GenBank/DDBJ databases">
        <authorList>
            <person name="Varghese N."/>
            <person name="Submissions S."/>
        </authorList>
    </citation>
    <scope>NUCLEOTIDE SEQUENCE [LARGE SCALE GENOMIC DNA]</scope>
    <source>
        <strain evidence="3">DSM 22224</strain>
    </source>
</reference>
<evidence type="ECO:0000259" key="1">
    <source>
        <dbReference type="PROSITE" id="PS50927"/>
    </source>
</evidence>
<keyword evidence="3" id="KW-1185">Reference proteome</keyword>
<dbReference type="Gene3D" id="2.90.10.10">
    <property type="entry name" value="Bulb-type lectin domain"/>
    <property type="match status" value="2"/>
</dbReference>
<dbReference type="InterPro" id="IPR001480">
    <property type="entry name" value="Bulb-type_lectin_dom"/>
</dbReference>
<keyword evidence="2" id="KW-0430">Lectin</keyword>
<proteinExistence type="predicted"/>
<evidence type="ECO:0000313" key="3">
    <source>
        <dbReference type="Proteomes" id="UP000190367"/>
    </source>
</evidence>
<dbReference type="GO" id="GO:0030246">
    <property type="term" value="F:carbohydrate binding"/>
    <property type="evidence" value="ECO:0007669"/>
    <property type="project" value="UniProtKB-KW"/>
</dbReference>